<evidence type="ECO:0000313" key="23">
    <source>
        <dbReference type="Proteomes" id="UP000283543"/>
    </source>
</evidence>
<sequence>MMRPEAYAEVQVTEIESEDAAPRVQSPTRRLHKKPEDQIQHVKPPVASSPLDNVTLPSNTPRRWRHGYQNLYETLYLTNTRDGQRCNVILMVLTVVSVTVAVVDSVSEVREAFNNGLVVVEMLFTLLFSVEYAMRLFCLQHPADYARSMYGVVDMVSILPTYLAFLTDDARPLMHLLVLRVFRILRMYWTVVTLTTVGYGDITPKTVPGQLLATIVMFMGYGLIACPMVLSAAAKSPLSLEDMGFRIMHCPSAPTCNPFMNLHQDDALFCRKCGAKLTAFL</sequence>
<dbReference type="Proteomes" id="UP000265716">
    <property type="component" value="Unassembled WGS sequence"/>
</dbReference>
<dbReference type="GO" id="GO:0008076">
    <property type="term" value="C:voltage-gated potassium channel complex"/>
    <property type="evidence" value="ECO:0007669"/>
    <property type="project" value="InterPro"/>
</dbReference>
<evidence type="ECO:0000256" key="4">
    <source>
        <dbReference type="ARBA" id="ARBA00022989"/>
    </source>
</evidence>
<dbReference type="InterPro" id="IPR027359">
    <property type="entry name" value="Volt_channel_dom_sf"/>
</dbReference>
<dbReference type="EMBL" id="QUTE01019880">
    <property type="protein sequence ID" value="RHY86105.1"/>
    <property type="molecule type" value="Genomic_DNA"/>
</dbReference>
<keyword evidence="2" id="KW-0813">Transport</keyword>
<evidence type="ECO:0000313" key="16">
    <source>
        <dbReference type="EMBL" id="RHY86105.1"/>
    </source>
</evidence>
<evidence type="ECO:0000256" key="2">
    <source>
        <dbReference type="ARBA" id="ARBA00022448"/>
    </source>
</evidence>
<gene>
    <name evidence="12" type="ORF">DYB25_007612</name>
    <name evidence="17" type="ORF">DYB26_004239</name>
    <name evidence="13" type="ORF">DYB30_008942</name>
    <name evidence="16" type="ORF">DYB31_001571</name>
    <name evidence="15" type="ORF">DYB34_007532</name>
    <name evidence="11" type="ORF">DYB36_003407</name>
    <name evidence="14" type="ORF">DYB38_000834</name>
</gene>
<dbReference type="Proteomes" id="UP000266643">
    <property type="component" value="Unassembled WGS sequence"/>
</dbReference>
<feature type="domain" description="Potassium channel" evidence="10">
    <location>
        <begin position="187"/>
        <end position="228"/>
    </location>
</feature>
<dbReference type="InterPro" id="IPR028325">
    <property type="entry name" value="VG_K_chnl"/>
</dbReference>
<dbReference type="EMBL" id="QUTF01018320">
    <property type="protein sequence ID" value="RHZ02380.1"/>
    <property type="molecule type" value="Genomic_DNA"/>
</dbReference>
<feature type="transmembrane region" description="Helical" evidence="9">
    <location>
        <begin position="88"/>
        <end position="106"/>
    </location>
</feature>
<evidence type="ECO:0000259" key="10">
    <source>
        <dbReference type="Pfam" id="PF07885"/>
    </source>
</evidence>
<keyword evidence="4 9" id="KW-1133">Transmembrane helix</keyword>
<evidence type="ECO:0000313" key="22">
    <source>
        <dbReference type="Proteomes" id="UP000266643"/>
    </source>
</evidence>
<dbReference type="Gene3D" id="1.20.120.350">
    <property type="entry name" value="Voltage-gated potassium channels. Chain C"/>
    <property type="match status" value="1"/>
</dbReference>
<evidence type="ECO:0000313" key="17">
    <source>
        <dbReference type="EMBL" id="RHZ02380.1"/>
    </source>
</evidence>
<keyword evidence="7" id="KW-0407">Ion channel</keyword>
<evidence type="ECO:0000313" key="14">
    <source>
        <dbReference type="EMBL" id="RHY61193.1"/>
    </source>
</evidence>
<dbReference type="Proteomes" id="UP000266196">
    <property type="component" value="Unassembled WGS sequence"/>
</dbReference>
<comment type="caution">
    <text evidence="11">The sequence shown here is derived from an EMBL/GenBank/DDBJ whole genome shotgun (WGS) entry which is preliminary data.</text>
</comment>
<dbReference type="VEuPathDB" id="FungiDB:H257_17594"/>
<evidence type="ECO:0000313" key="13">
    <source>
        <dbReference type="EMBL" id="RHY46869.1"/>
    </source>
</evidence>
<organism evidence="11 18">
    <name type="scientific">Aphanomyces astaci</name>
    <name type="common">Crayfish plague agent</name>
    <dbReference type="NCBI Taxonomy" id="112090"/>
    <lineage>
        <taxon>Eukaryota</taxon>
        <taxon>Sar</taxon>
        <taxon>Stramenopiles</taxon>
        <taxon>Oomycota</taxon>
        <taxon>Saprolegniomycetes</taxon>
        <taxon>Saprolegniales</taxon>
        <taxon>Verrucalvaceae</taxon>
        <taxon>Aphanomyces</taxon>
    </lineage>
</organism>
<dbReference type="PANTHER" id="PTHR11537:SF254">
    <property type="entry name" value="POTASSIUM VOLTAGE-GATED CHANNEL PROTEIN SHAB"/>
    <property type="match status" value="1"/>
</dbReference>
<keyword evidence="5" id="KW-0406">Ion transport</keyword>
<dbReference type="GO" id="GO:0005249">
    <property type="term" value="F:voltage-gated potassium channel activity"/>
    <property type="evidence" value="ECO:0007669"/>
    <property type="project" value="InterPro"/>
</dbReference>
<keyword evidence="6 9" id="KW-0472">Membrane</keyword>
<proteinExistence type="predicted"/>
<evidence type="ECO:0000313" key="18">
    <source>
        <dbReference type="Proteomes" id="UP000265427"/>
    </source>
</evidence>
<keyword evidence="3 9" id="KW-0812">Transmembrane</keyword>
<name>A0A397A606_APHAT</name>
<dbReference type="InterPro" id="IPR013099">
    <property type="entry name" value="K_chnl_dom"/>
</dbReference>
<dbReference type="SUPFAM" id="SSF81324">
    <property type="entry name" value="Voltage-gated potassium channels"/>
    <property type="match status" value="1"/>
</dbReference>
<evidence type="ECO:0000256" key="7">
    <source>
        <dbReference type="ARBA" id="ARBA00023303"/>
    </source>
</evidence>
<evidence type="ECO:0000313" key="24">
    <source>
        <dbReference type="Proteomes" id="UP000286510"/>
    </source>
</evidence>
<accession>A0A397A606</accession>
<evidence type="ECO:0000313" key="11">
    <source>
        <dbReference type="EMBL" id="RHY03230.1"/>
    </source>
</evidence>
<dbReference type="Pfam" id="PF07885">
    <property type="entry name" value="Ion_trans_2"/>
    <property type="match status" value="1"/>
</dbReference>
<dbReference type="Proteomes" id="UP000283543">
    <property type="component" value="Unassembled WGS sequence"/>
</dbReference>
<dbReference type="Gene3D" id="1.10.287.70">
    <property type="match status" value="1"/>
</dbReference>
<evidence type="ECO:0000256" key="6">
    <source>
        <dbReference type="ARBA" id="ARBA00023136"/>
    </source>
</evidence>
<feature type="transmembrane region" description="Helical" evidence="9">
    <location>
        <begin position="112"/>
        <end position="133"/>
    </location>
</feature>
<evidence type="ECO:0000256" key="9">
    <source>
        <dbReference type="SAM" id="Phobius"/>
    </source>
</evidence>
<comment type="subcellular location">
    <subcellularLocation>
        <location evidence="1">Membrane</location>
        <topology evidence="1">Multi-pass membrane protein</topology>
    </subcellularLocation>
</comment>
<evidence type="ECO:0000256" key="5">
    <source>
        <dbReference type="ARBA" id="ARBA00023065"/>
    </source>
</evidence>
<evidence type="ECO:0000313" key="21">
    <source>
        <dbReference type="Proteomes" id="UP000266239"/>
    </source>
</evidence>
<feature type="transmembrane region" description="Helical" evidence="9">
    <location>
        <begin position="211"/>
        <end position="234"/>
    </location>
</feature>
<dbReference type="EMBL" id="QUTB01003709">
    <property type="protein sequence ID" value="RHY66486.1"/>
    <property type="molecule type" value="Genomic_DNA"/>
</dbReference>
<dbReference type="EMBL" id="QUSZ01007201">
    <property type="protein sequence ID" value="RHY03230.1"/>
    <property type="molecule type" value="Genomic_DNA"/>
</dbReference>
<feature type="region of interest" description="Disordered" evidence="8">
    <location>
        <begin position="1"/>
        <end position="44"/>
    </location>
</feature>
<dbReference type="GO" id="GO:0001508">
    <property type="term" value="P:action potential"/>
    <property type="evidence" value="ECO:0007669"/>
    <property type="project" value="TreeGrafter"/>
</dbReference>
<evidence type="ECO:0000256" key="8">
    <source>
        <dbReference type="SAM" id="MobiDB-lite"/>
    </source>
</evidence>
<dbReference type="EMBL" id="QUTD01008283">
    <property type="protein sequence ID" value="RHY46869.1"/>
    <property type="molecule type" value="Genomic_DNA"/>
</dbReference>
<dbReference type="AlphaFoldDB" id="A0A397A606"/>
<protein>
    <recommendedName>
        <fullName evidence="10">Potassium channel domain-containing protein</fullName>
    </recommendedName>
</protein>
<evidence type="ECO:0000256" key="3">
    <source>
        <dbReference type="ARBA" id="ARBA00022692"/>
    </source>
</evidence>
<dbReference type="Proteomes" id="UP000266239">
    <property type="component" value="Unassembled WGS sequence"/>
</dbReference>
<evidence type="ECO:0000256" key="1">
    <source>
        <dbReference type="ARBA" id="ARBA00004141"/>
    </source>
</evidence>
<evidence type="ECO:0000313" key="15">
    <source>
        <dbReference type="EMBL" id="RHY66486.1"/>
    </source>
</evidence>
<dbReference type="PANTHER" id="PTHR11537">
    <property type="entry name" value="VOLTAGE-GATED POTASSIUM CHANNEL"/>
    <property type="match status" value="1"/>
</dbReference>
<evidence type="ECO:0000313" key="20">
    <source>
        <dbReference type="Proteomes" id="UP000266196"/>
    </source>
</evidence>
<reference evidence="18 19" key="1">
    <citation type="submission" date="2018-08" db="EMBL/GenBank/DDBJ databases">
        <title>Aphanomyces genome sequencing and annotation.</title>
        <authorList>
            <person name="Minardi D."/>
            <person name="Oidtmann B."/>
            <person name="Van Der Giezen M."/>
            <person name="Studholme D.J."/>
        </authorList>
    </citation>
    <scope>NUCLEOTIDE SEQUENCE [LARGE SCALE GENOMIC DNA]</scope>
    <source>
        <strain evidence="16 20">197901</strain>
        <strain evidence="13 22">D2</strain>
        <strain evidence="17 24">FDL457</strain>
        <strain evidence="11 18">Kv</strain>
        <strain evidence="14 19">SA</strain>
        <strain evidence="15 23">Si</strain>
        <strain evidence="12 21">Yx</strain>
    </source>
</reference>
<dbReference type="Proteomes" id="UP000265427">
    <property type="component" value="Unassembled WGS sequence"/>
</dbReference>
<evidence type="ECO:0000313" key="19">
    <source>
        <dbReference type="Proteomes" id="UP000265716"/>
    </source>
</evidence>
<dbReference type="Proteomes" id="UP000286510">
    <property type="component" value="Unassembled WGS sequence"/>
</dbReference>
<dbReference type="EMBL" id="QUTA01001894">
    <property type="protein sequence ID" value="RHY29793.1"/>
    <property type="molecule type" value="Genomic_DNA"/>
</dbReference>
<dbReference type="EMBL" id="QUTC01004960">
    <property type="protein sequence ID" value="RHY61193.1"/>
    <property type="molecule type" value="Genomic_DNA"/>
</dbReference>
<evidence type="ECO:0000313" key="12">
    <source>
        <dbReference type="EMBL" id="RHY29793.1"/>
    </source>
</evidence>